<protein>
    <submittedName>
        <fullName evidence="2">RES domain-containing protein</fullName>
    </submittedName>
</protein>
<gene>
    <name evidence="2" type="ORF">CLV68_4530</name>
</gene>
<proteinExistence type="predicted"/>
<dbReference type="InterPro" id="IPR014914">
    <property type="entry name" value="RES_dom"/>
</dbReference>
<dbReference type="Pfam" id="PF08808">
    <property type="entry name" value="RES"/>
    <property type="match status" value="1"/>
</dbReference>
<feature type="domain" description="RES" evidence="1">
    <location>
        <begin position="236"/>
        <end position="394"/>
    </location>
</feature>
<comment type="caution">
    <text evidence="2">The sequence shown here is derived from an EMBL/GenBank/DDBJ whole genome shotgun (WGS) entry which is preliminary data.</text>
</comment>
<reference evidence="2 3" key="1">
    <citation type="submission" date="2018-10" db="EMBL/GenBank/DDBJ databases">
        <title>Genomic Encyclopedia of Archaeal and Bacterial Type Strains, Phase II (KMG-II): from individual species to whole genera.</title>
        <authorList>
            <person name="Goeker M."/>
        </authorList>
    </citation>
    <scope>NUCLEOTIDE SEQUENCE [LARGE SCALE GENOMIC DNA]</scope>
    <source>
        <strain evidence="2 3">DSM 45657</strain>
    </source>
</reference>
<name>A0A421B260_9PSEU</name>
<accession>A0A421B260</accession>
<dbReference type="Proteomes" id="UP000282454">
    <property type="component" value="Unassembled WGS sequence"/>
</dbReference>
<dbReference type="AlphaFoldDB" id="A0A421B260"/>
<keyword evidence="3" id="KW-1185">Reference proteome</keyword>
<dbReference type="InterPro" id="IPR041206">
    <property type="entry name" value="HEPN/RES_NTD1"/>
</dbReference>
<sequence length="425" mass="47471">MGWSNRHREELRQRGFGDFDRQPVCLDCVLDPGLREQLRQHLSEHDCFFCGNRADPGAAAIAVGFDHLMTEVMAAVRFLFSTPDDAGMPWDGEAQAYAGAPIRRRDEVAERVCRGDVTDTVLEAIAAAIADDAWTAYSHHGGPNRPDEMLTWAWGRLCDQVKHRSRFVFLLPRPDAPHPESEFEDCGDLTAARLLRHLERIIDEHGLRRVVPAGQRFWRGRLADNPADLIRFATAAELGSPPPREASSNRFSPAGIPMFYGSDDPDTALAEIRTHDNSKPHAVIGAFDTVRDLLLLDLVDLPAQPSLYTETGRTGSWFDLRFLRDFVADLTTPVILDQRIHIDYVPTQVVTEYLRLAAATPVHGIRYRSARNGAVNLVLFCEQSHCVDNDTSPPHAQQEPMLRFVAGSARLHEATHPARTEPGKP</sequence>
<dbReference type="OrthoDB" id="1425103at2"/>
<dbReference type="EMBL" id="RCDD01000003">
    <property type="protein sequence ID" value="RLK58428.1"/>
    <property type="molecule type" value="Genomic_DNA"/>
</dbReference>
<evidence type="ECO:0000313" key="2">
    <source>
        <dbReference type="EMBL" id="RLK58428.1"/>
    </source>
</evidence>
<organism evidence="2 3">
    <name type="scientific">Actinokineospora cianjurensis</name>
    <dbReference type="NCBI Taxonomy" id="585224"/>
    <lineage>
        <taxon>Bacteria</taxon>
        <taxon>Bacillati</taxon>
        <taxon>Actinomycetota</taxon>
        <taxon>Actinomycetes</taxon>
        <taxon>Pseudonocardiales</taxon>
        <taxon>Pseudonocardiaceae</taxon>
        <taxon>Actinokineospora</taxon>
    </lineage>
</organism>
<dbReference type="SMART" id="SM00953">
    <property type="entry name" value="RES"/>
    <property type="match status" value="1"/>
</dbReference>
<dbReference type="Pfam" id="PF18870">
    <property type="entry name" value="HEPN_RES_NTD1"/>
    <property type="match status" value="1"/>
</dbReference>
<evidence type="ECO:0000313" key="3">
    <source>
        <dbReference type="Proteomes" id="UP000282454"/>
    </source>
</evidence>
<evidence type="ECO:0000259" key="1">
    <source>
        <dbReference type="SMART" id="SM00953"/>
    </source>
</evidence>